<accession>A0A1E1JTG6</accession>
<gene>
    <name evidence="2" type="ORF">RAG0_00569</name>
</gene>
<keyword evidence="3" id="KW-1185">Reference proteome</keyword>
<sequence length="110" mass="13134">MVSSPIDPIFTQIVNTTQHELISARQDSDNDSDSESLVSNWRVSTSDSDDDLMPELAPMDNNRGNRISNPELMRISNSHAYETYYTRRREHEIYNLFRRGVYTYRWFFYW</sequence>
<feature type="region of interest" description="Disordered" evidence="1">
    <location>
        <begin position="21"/>
        <end position="69"/>
    </location>
</feature>
<feature type="compositionally biased region" description="Polar residues" evidence="1">
    <location>
        <begin position="35"/>
        <end position="46"/>
    </location>
</feature>
<evidence type="ECO:0000313" key="3">
    <source>
        <dbReference type="Proteomes" id="UP000178912"/>
    </source>
</evidence>
<name>A0A1E1JTG6_9HELO</name>
<reference evidence="3" key="1">
    <citation type="submission" date="2016-03" db="EMBL/GenBank/DDBJ databases">
        <authorList>
            <person name="Guldener U."/>
        </authorList>
    </citation>
    <scope>NUCLEOTIDE SEQUENCE [LARGE SCALE GENOMIC DNA]</scope>
    <source>
        <strain evidence="3">04CH-RAC-A.6.1</strain>
    </source>
</reference>
<proteinExistence type="predicted"/>
<evidence type="ECO:0000256" key="1">
    <source>
        <dbReference type="SAM" id="MobiDB-lite"/>
    </source>
</evidence>
<dbReference type="Proteomes" id="UP000178912">
    <property type="component" value="Unassembled WGS sequence"/>
</dbReference>
<dbReference type="EMBL" id="FJUX01000002">
    <property type="protein sequence ID" value="CZS89118.1"/>
    <property type="molecule type" value="Genomic_DNA"/>
</dbReference>
<protein>
    <submittedName>
        <fullName evidence="2">Uncharacterized protein</fullName>
    </submittedName>
</protein>
<dbReference type="AlphaFoldDB" id="A0A1E1JTG6"/>
<organism evidence="2 3">
    <name type="scientific">Rhynchosporium agropyri</name>
    <dbReference type="NCBI Taxonomy" id="914238"/>
    <lineage>
        <taxon>Eukaryota</taxon>
        <taxon>Fungi</taxon>
        <taxon>Dikarya</taxon>
        <taxon>Ascomycota</taxon>
        <taxon>Pezizomycotina</taxon>
        <taxon>Leotiomycetes</taxon>
        <taxon>Helotiales</taxon>
        <taxon>Ploettnerulaceae</taxon>
        <taxon>Rhynchosporium</taxon>
    </lineage>
</organism>
<evidence type="ECO:0000313" key="2">
    <source>
        <dbReference type="EMBL" id="CZS89118.1"/>
    </source>
</evidence>